<sequence length="115" mass="13005">MEALFTKYELWAALIFVILATYFWRGLGVLASGRINKDGEIFKWLSAVTYAILGSLTLKLILLPVGLLSQIPMYYRIFVSAVCLFVMLSKKGRLVPALVVGSVLIMLYDFIKDFF</sequence>
<evidence type="ECO:0000256" key="1">
    <source>
        <dbReference type="SAM" id="Phobius"/>
    </source>
</evidence>
<feature type="transmembrane region" description="Helical" evidence="1">
    <location>
        <begin position="44"/>
        <end position="67"/>
    </location>
</feature>
<feature type="transmembrane region" description="Helical" evidence="1">
    <location>
        <begin position="94"/>
        <end position="111"/>
    </location>
</feature>
<dbReference type="STRING" id="1938817.SAMN06296008_1067"/>
<organism evidence="2 3">
    <name type="scientific">Polynucleobacter kasalickyi</name>
    <dbReference type="NCBI Taxonomy" id="1938817"/>
    <lineage>
        <taxon>Bacteria</taxon>
        <taxon>Pseudomonadati</taxon>
        <taxon>Pseudomonadota</taxon>
        <taxon>Betaproteobacteria</taxon>
        <taxon>Burkholderiales</taxon>
        <taxon>Burkholderiaceae</taxon>
        <taxon>Polynucleobacter</taxon>
    </lineage>
</organism>
<dbReference type="InterPro" id="IPR008407">
    <property type="entry name" value="Brnchd-chn_aa_trnsp_AzlD"/>
</dbReference>
<dbReference type="AlphaFoldDB" id="A0A1W1ZLF3"/>
<reference evidence="2 3" key="1">
    <citation type="submission" date="2017-04" db="EMBL/GenBank/DDBJ databases">
        <authorList>
            <person name="Afonso C.L."/>
            <person name="Miller P.J."/>
            <person name="Scott M.A."/>
            <person name="Spackman E."/>
            <person name="Goraichik I."/>
            <person name="Dimitrov K.M."/>
            <person name="Suarez D.L."/>
            <person name="Swayne D.E."/>
        </authorList>
    </citation>
    <scope>NUCLEOTIDE SEQUENCE [LARGE SCALE GENOMIC DNA]</scope>
    <source>
        <strain evidence="2 3">VK13</strain>
    </source>
</reference>
<name>A0A1W1ZLF3_9BURK</name>
<keyword evidence="1" id="KW-1133">Transmembrane helix</keyword>
<dbReference type="OrthoDB" id="9133915at2"/>
<keyword evidence="1" id="KW-0472">Membrane</keyword>
<dbReference type="Pfam" id="PF05437">
    <property type="entry name" value="AzlD"/>
    <property type="match status" value="1"/>
</dbReference>
<evidence type="ECO:0000313" key="3">
    <source>
        <dbReference type="Proteomes" id="UP000192708"/>
    </source>
</evidence>
<protein>
    <submittedName>
        <fullName evidence="2">Branched-chain amino acid transport protein (AzlD)</fullName>
    </submittedName>
</protein>
<keyword evidence="3" id="KW-1185">Reference proteome</keyword>
<evidence type="ECO:0000313" key="2">
    <source>
        <dbReference type="EMBL" id="SMC49390.1"/>
    </source>
</evidence>
<dbReference type="Proteomes" id="UP000192708">
    <property type="component" value="Unassembled WGS sequence"/>
</dbReference>
<dbReference type="RefSeq" id="WP_084283354.1">
    <property type="nucleotide sequence ID" value="NZ_FWXJ01000006.1"/>
</dbReference>
<keyword evidence="1" id="KW-0812">Transmembrane</keyword>
<feature type="transmembrane region" description="Helical" evidence="1">
    <location>
        <begin position="12"/>
        <end position="32"/>
    </location>
</feature>
<gene>
    <name evidence="2" type="ORF">SAMN06296008_1067</name>
</gene>
<accession>A0A1W1ZLF3</accession>
<feature type="transmembrane region" description="Helical" evidence="1">
    <location>
        <begin position="73"/>
        <end position="89"/>
    </location>
</feature>
<dbReference type="EMBL" id="FWXJ01000006">
    <property type="protein sequence ID" value="SMC49390.1"/>
    <property type="molecule type" value="Genomic_DNA"/>
</dbReference>
<proteinExistence type="predicted"/>